<feature type="transmembrane region" description="Helical" evidence="2">
    <location>
        <begin position="162"/>
        <end position="184"/>
    </location>
</feature>
<dbReference type="Proteomes" id="UP001501759">
    <property type="component" value="Unassembled WGS sequence"/>
</dbReference>
<protein>
    <recommendedName>
        <fullName evidence="5">Transmembrane protein</fullName>
    </recommendedName>
</protein>
<gene>
    <name evidence="3" type="ORF">GCM10023335_62030</name>
</gene>
<evidence type="ECO:0000313" key="4">
    <source>
        <dbReference type="Proteomes" id="UP001501759"/>
    </source>
</evidence>
<proteinExistence type="predicted"/>
<keyword evidence="2" id="KW-0472">Membrane</keyword>
<sequence>MEAGPRDTARDTEHGADPDEDRPGIGLDGDRLSIDPDADPLNPEPGAERLSSDGPEDTPGGVTADGPGLDEMSQGPEVEVELRPQRRLRIWQLAPIVGLAATGSLMFAFPLAFEFGDGGAVVAMLGLLICSCAAGWGMMAARRVGYTWPGFPPRGSGRRPDWRVAIAYVVVVAAVAVLAVWRVARLR</sequence>
<evidence type="ECO:0000256" key="1">
    <source>
        <dbReference type="SAM" id="MobiDB-lite"/>
    </source>
</evidence>
<feature type="region of interest" description="Disordered" evidence="1">
    <location>
        <begin position="1"/>
        <end position="78"/>
    </location>
</feature>
<reference evidence="4" key="1">
    <citation type="journal article" date="2019" name="Int. J. Syst. Evol. Microbiol.">
        <title>The Global Catalogue of Microorganisms (GCM) 10K type strain sequencing project: providing services to taxonomists for standard genome sequencing and annotation.</title>
        <authorList>
            <consortium name="The Broad Institute Genomics Platform"/>
            <consortium name="The Broad Institute Genome Sequencing Center for Infectious Disease"/>
            <person name="Wu L."/>
            <person name="Ma J."/>
        </authorList>
    </citation>
    <scope>NUCLEOTIDE SEQUENCE [LARGE SCALE GENOMIC DNA]</scope>
    <source>
        <strain evidence="4">JCM 18409</strain>
    </source>
</reference>
<evidence type="ECO:0000256" key="2">
    <source>
        <dbReference type="SAM" id="Phobius"/>
    </source>
</evidence>
<evidence type="ECO:0008006" key="5">
    <source>
        <dbReference type="Google" id="ProtNLM"/>
    </source>
</evidence>
<dbReference type="RefSeq" id="WP_345656155.1">
    <property type="nucleotide sequence ID" value="NZ_BAABKB010000029.1"/>
</dbReference>
<keyword evidence="4" id="KW-1185">Reference proteome</keyword>
<organism evidence="3 4">
    <name type="scientific">Streptomyces siamensis</name>
    <dbReference type="NCBI Taxonomy" id="1274986"/>
    <lineage>
        <taxon>Bacteria</taxon>
        <taxon>Bacillati</taxon>
        <taxon>Actinomycetota</taxon>
        <taxon>Actinomycetes</taxon>
        <taxon>Kitasatosporales</taxon>
        <taxon>Streptomycetaceae</taxon>
        <taxon>Streptomyces</taxon>
    </lineage>
</organism>
<comment type="caution">
    <text evidence="3">The sequence shown here is derived from an EMBL/GenBank/DDBJ whole genome shotgun (WGS) entry which is preliminary data.</text>
</comment>
<name>A0ABP9JDY2_9ACTN</name>
<keyword evidence="2" id="KW-1133">Transmembrane helix</keyword>
<evidence type="ECO:0000313" key="3">
    <source>
        <dbReference type="EMBL" id="GAA5026360.1"/>
    </source>
</evidence>
<accession>A0ABP9JDY2</accession>
<feature type="transmembrane region" description="Helical" evidence="2">
    <location>
        <begin position="93"/>
        <end position="113"/>
    </location>
</feature>
<feature type="compositionally biased region" description="Basic and acidic residues" evidence="1">
    <location>
        <begin position="1"/>
        <end position="34"/>
    </location>
</feature>
<keyword evidence="2" id="KW-0812">Transmembrane</keyword>
<dbReference type="EMBL" id="BAABKB010000029">
    <property type="protein sequence ID" value="GAA5026360.1"/>
    <property type="molecule type" value="Genomic_DNA"/>
</dbReference>
<feature type="transmembrane region" description="Helical" evidence="2">
    <location>
        <begin position="119"/>
        <end position="141"/>
    </location>
</feature>